<evidence type="ECO:0000313" key="2">
    <source>
        <dbReference type="EMBL" id="MCD2166735.1"/>
    </source>
</evidence>
<comment type="caution">
    <text evidence="2">The sequence shown here is derived from an EMBL/GenBank/DDBJ whole genome shotgun (WGS) entry which is preliminary data.</text>
</comment>
<dbReference type="EMBL" id="JAJNCT010000021">
    <property type="protein sequence ID" value="MCD2166735.1"/>
    <property type="molecule type" value="Genomic_DNA"/>
</dbReference>
<dbReference type="SUPFAM" id="SSF54427">
    <property type="entry name" value="NTF2-like"/>
    <property type="match status" value="1"/>
</dbReference>
<sequence length="125" mass="13894">MDPTLTQQLSQLEAQLHLPDIRHQPERVSQLLHPAFEETGRSGQRYTRDVVVEALRAESTAAEIVADGYAASALAPGVALLTYRSAQCDAQGTRSKHTLRSSIWLLTDGVWQLRYHQGTPAQDSW</sequence>
<dbReference type="Pfam" id="PF14534">
    <property type="entry name" value="DUF4440"/>
    <property type="match status" value="1"/>
</dbReference>
<dbReference type="AlphaFoldDB" id="A0AAW4XZ93"/>
<dbReference type="Gene3D" id="3.10.450.50">
    <property type="match status" value="1"/>
</dbReference>
<dbReference type="Proteomes" id="UP001199260">
    <property type="component" value="Unassembled WGS sequence"/>
</dbReference>
<feature type="domain" description="DUF4440" evidence="1">
    <location>
        <begin position="10"/>
        <end position="113"/>
    </location>
</feature>
<accession>A0AAW4XZ93</accession>
<proteinExistence type="predicted"/>
<dbReference type="InterPro" id="IPR027843">
    <property type="entry name" value="DUF4440"/>
</dbReference>
<gene>
    <name evidence="2" type="ORF">LPW39_16545</name>
</gene>
<name>A0AAW4XZ93_9BURK</name>
<organism evidence="2 3">
    <name type="scientific">Comamonas koreensis</name>
    <dbReference type="NCBI Taxonomy" id="160825"/>
    <lineage>
        <taxon>Bacteria</taxon>
        <taxon>Pseudomonadati</taxon>
        <taxon>Pseudomonadota</taxon>
        <taxon>Betaproteobacteria</taxon>
        <taxon>Burkholderiales</taxon>
        <taxon>Comamonadaceae</taxon>
        <taxon>Comamonas</taxon>
    </lineage>
</organism>
<evidence type="ECO:0000259" key="1">
    <source>
        <dbReference type="Pfam" id="PF14534"/>
    </source>
</evidence>
<reference evidence="2 3" key="1">
    <citation type="submission" date="2021-11" db="EMBL/GenBank/DDBJ databases">
        <title>Genome sequence.</title>
        <authorList>
            <person name="Sun Q."/>
        </authorList>
    </citation>
    <scope>NUCLEOTIDE SEQUENCE [LARGE SCALE GENOMIC DNA]</scope>
    <source>
        <strain evidence="2 3">KCTC 12005</strain>
    </source>
</reference>
<keyword evidence="3" id="KW-1185">Reference proteome</keyword>
<dbReference type="InterPro" id="IPR032710">
    <property type="entry name" value="NTF2-like_dom_sf"/>
</dbReference>
<dbReference type="RefSeq" id="WP_230777696.1">
    <property type="nucleotide sequence ID" value="NZ_JAJNCT010000021.1"/>
</dbReference>
<evidence type="ECO:0000313" key="3">
    <source>
        <dbReference type="Proteomes" id="UP001199260"/>
    </source>
</evidence>
<protein>
    <submittedName>
        <fullName evidence="2">DUF4440 domain-containing protein</fullName>
    </submittedName>
</protein>